<evidence type="ECO:0000313" key="2">
    <source>
        <dbReference type="Proteomes" id="UP000499080"/>
    </source>
</evidence>
<dbReference type="Proteomes" id="UP000499080">
    <property type="component" value="Unassembled WGS sequence"/>
</dbReference>
<proteinExistence type="predicted"/>
<comment type="caution">
    <text evidence="1">The sequence shown here is derived from an EMBL/GenBank/DDBJ whole genome shotgun (WGS) entry which is preliminary data.</text>
</comment>
<protein>
    <submittedName>
        <fullName evidence="1">Uncharacterized protein</fullName>
    </submittedName>
</protein>
<reference evidence="1 2" key="1">
    <citation type="journal article" date="2019" name="Sci. Rep.">
        <title>Orb-weaving spider Araneus ventricosus genome elucidates the spidroin gene catalogue.</title>
        <authorList>
            <person name="Kono N."/>
            <person name="Nakamura H."/>
            <person name="Ohtoshi R."/>
            <person name="Moran D.A.P."/>
            <person name="Shinohara A."/>
            <person name="Yoshida Y."/>
            <person name="Fujiwara M."/>
            <person name="Mori M."/>
            <person name="Tomita M."/>
            <person name="Arakawa K."/>
        </authorList>
    </citation>
    <scope>NUCLEOTIDE SEQUENCE [LARGE SCALE GENOMIC DNA]</scope>
</reference>
<gene>
    <name evidence="1" type="ORF">AVEN_57925_1</name>
</gene>
<keyword evidence="2" id="KW-1185">Reference proteome</keyword>
<sequence>MIFLNSIFRGKSLTKCHADLKKKEHLYISDEFQALPSINSFPSKPIRDLSYSSKNLVCCLLTLSHPTTEPSTSEIQNHRGRTGCLDTDRLHLKRDERKCTPSEEVALTSSKVDRSGLTARRWNTDVDQFKLKVLQENNLSPYTNVQVGFLLQMIPRFFKVASSSEKKLPSFEFGFVEQEP</sequence>
<name>A0A4Y2KIN7_ARAVE</name>
<dbReference type="AlphaFoldDB" id="A0A4Y2KIN7"/>
<accession>A0A4Y2KIN7</accession>
<dbReference type="EMBL" id="BGPR01004646">
    <property type="protein sequence ID" value="GBN01790.1"/>
    <property type="molecule type" value="Genomic_DNA"/>
</dbReference>
<organism evidence="1 2">
    <name type="scientific">Araneus ventricosus</name>
    <name type="common">Orbweaver spider</name>
    <name type="synonym">Epeira ventricosa</name>
    <dbReference type="NCBI Taxonomy" id="182803"/>
    <lineage>
        <taxon>Eukaryota</taxon>
        <taxon>Metazoa</taxon>
        <taxon>Ecdysozoa</taxon>
        <taxon>Arthropoda</taxon>
        <taxon>Chelicerata</taxon>
        <taxon>Arachnida</taxon>
        <taxon>Araneae</taxon>
        <taxon>Araneomorphae</taxon>
        <taxon>Entelegynae</taxon>
        <taxon>Araneoidea</taxon>
        <taxon>Araneidae</taxon>
        <taxon>Araneus</taxon>
    </lineage>
</organism>
<evidence type="ECO:0000313" key="1">
    <source>
        <dbReference type="EMBL" id="GBN01790.1"/>
    </source>
</evidence>